<dbReference type="STRING" id="1223802.SUTH_03576"/>
<protein>
    <recommendedName>
        <fullName evidence="1">HDOD domain-containing protein</fullName>
    </recommendedName>
</protein>
<dbReference type="HOGENOM" id="CLU_924159_0_0_4"/>
<dbReference type="KEGG" id="shd:SUTH_03576"/>
<sequence length="301" mass="32120">MPDENFPLLVFQPVSGPNQEWASVYVHGAELADAAVLERLFEKFGLAEAISGLACLLPAGVVERLDGARLPARLVVQEAGSPPPTATLPASTAHSGPQHTLLLKLLAQITHDAETRDIEATLKHDPQLSVQLLRLVNSVAFSPSTRINSFAHAITLLGRRQLQRWLQLLLYASQTSGGAANPLMAAAALRASLMEGLCKATGGDRTTQDEAFMVGMFSLLEVLFAQPLASIIAPLRLAEEISTALLQHTGKLGILLTLAEAAGGGPEMVAPALKQARISNEIWCKAQIGALHWTTQIGREQ</sequence>
<proteinExistence type="predicted"/>
<dbReference type="Proteomes" id="UP000031637">
    <property type="component" value="Chromosome"/>
</dbReference>
<accession>W0SKE5</accession>
<dbReference type="InterPro" id="IPR052340">
    <property type="entry name" value="RNase_Y/CdgJ"/>
</dbReference>
<dbReference type="InterPro" id="IPR013976">
    <property type="entry name" value="HDOD"/>
</dbReference>
<gene>
    <name evidence="2" type="ORF">SUTH_03576</name>
</gene>
<dbReference type="OrthoDB" id="9804751at2"/>
<name>W0SKE5_9PROT</name>
<dbReference type="EMBL" id="AP012547">
    <property type="protein sequence ID" value="BAO31346.1"/>
    <property type="molecule type" value="Genomic_DNA"/>
</dbReference>
<dbReference type="AlphaFoldDB" id="W0SKE5"/>
<dbReference type="SUPFAM" id="SSF109604">
    <property type="entry name" value="HD-domain/PDEase-like"/>
    <property type="match status" value="1"/>
</dbReference>
<evidence type="ECO:0000313" key="3">
    <source>
        <dbReference type="Proteomes" id="UP000031637"/>
    </source>
</evidence>
<organism evidence="2 3">
    <name type="scientific">Sulfuritalea hydrogenivorans sk43H</name>
    <dbReference type="NCBI Taxonomy" id="1223802"/>
    <lineage>
        <taxon>Bacteria</taxon>
        <taxon>Pseudomonadati</taxon>
        <taxon>Pseudomonadota</taxon>
        <taxon>Betaproteobacteria</taxon>
        <taxon>Nitrosomonadales</taxon>
        <taxon>Sterolibacteriaceae</taxon>
        <taxon>Sulfuritalea</taxon>
    </lineage>
</organism>
<dbReference type="RefSeq" id="WP_052473774.1">
    <property type="nucleotide sequence ID" value="NZ_AP012547.1"/>
</dbReference>
<keyword evidence="3" id="KW-1185">Reference proteome</keyword>
<feature type="domain" description="HDOD" evidence="1">
    <location>
        <begin position="95"/>
        <end position="292"/>
    </location>
</feature>
<reference evidence="2 3" key="1">
    <citation type="journal article" date="2014" name="Syst. Appl. Microbiol.">
        <title>Complete genomes of freshwater sulfur oxidizers Sulfuricella denitrificans skB26 and Sulfuritalea hydrogenivorans sk43H: genetic insights into the sulfur oxidation pathway of betaproteobacteria.</title>
        <authorList>
            <person name="Watanabe T."/>
            <person name="Kojima H."/>
            <person name="Fukui M."/>
        </authorList>
    </citation>
    <scope>NUCLEOTIDE SEQUENCE [LARGE SCALE GENOMIC DNA]</scope>
    <source>
        <strain evidence="2">DSM22779</strain>
    </source>
</reference>
<evidence type="ECO:0000259" key="1">
    <source>
        <dbReference type="PROSITE" id="PS51833"/>
    </source>
</evidence>
<dbReference type="PANTHER" id="PTHR33525:SF4">
    <property type="entry name" value="CYCLIC DI-GMP PHOSPHODIESTERASE CDGJ"/>
    <property type="match status" value="1"/>
</dbReference>
<dbReference type="PROSITE" id="PS51833">
    <property type="entry name" value="HDOD"/>
    <property type="match status" value="1"/>
</dbReference>
<dbReference type="Pfam" id="PF08668">
    <property type="entry name" value="HDOD"/>
    <property type="match status" value="1"/>
</dbReference>
<evidence type="ECO:0000313" key="2">
    <source>
        <dbReference type="EMBL" id="BAO31346.1"/>
    </source>
</evidence>
<dbReference type="PANTHER" id="PTHR33525">
    <property type="match status" value="1"/>
</dbReference>
<dbReference type="Gene3D" id="1.10.3210.10">
    <property type="entry name" value="Hypothetical protein af1432"/>
    <property type="match status" value="1"/>
</dbReference>